<name>A0ABY4QL70_9MYCO</name>
<protein>
    <submittedName>
        <fullName evidence="1">Uncharacterized protein</fullName>
    </submittedName>
</protein>
<accession>A0ABY4QL70</accession>
<organism evidence="1 2">
    <name type="scientific">Candidatus Mycobacterium methanotrophicum</name>
    <dbReference type="NCBI Taxonomy" id="2943498"/>
    <lineage>
        <taxon>Bacteria</taxon>
        <taxon>Bacillati</taxon>
        <taxon>Actinomycetota</taxon>
        <taxon>Actinomycetes</taxon>
        <taxon>Mycobacteriales</taxon>
        <taxon>Mycobacteriaceae</taxon>
        <taxon>Mycobacterium</taxon>
    </lineage>
</organism>
<sequence length="94" mass="10607">MVNLLPWWRPWRQVTVTKANPRALTELGRRGAIIDTIEMPTRFHAVALTHTVMVRQQAWRVYPAADQLATGRTQVWMTDAPPLNLAALAASVFS</sequence>
<dbReference type="EMBL" id="CP097320">
    <property type="protein sequence ID" value="UQX11344.1"/>
    <property type="molecule type" value="Genomic_DNA"/>
</dbReference>
<keyword evidence="2" id="KW-1185">Reference proteome</keyword>
<reference evidence="1" key="1">
    <citation type="submission" date="2022-05" db="EMBL/GenBank/DDBJ databases">
        <title>A methanotrophic Mycobacterium dominates a cave microbial ecosystem.</title>
        <authorList>
            <person name="Van Spanning R.J.M."/>
            <person name="Guan Q."/>
            <person name="Melkonian C."/>
            <person name="Gallant J."/>
            <person name="Polerecky L."/>
            <person name="Flot J.-F."/>
            <person name="Brandt B.W."/>
            <person name="Braster M."/>
            <person name="Iturbe Espinoza P."/>
            <person name="Aerts J."/>
            <person name="Meima-Franke M."/>
            <person name="Piersma S.R."/>
            <person name="Bunduc C."/>
            <person name="Ummels R."/>
            <person name="Pain A."/>
            <person name="Fleming E.J."/>
            <person name="van der Wel N."/>
            <person name="Gherman V.D."/>
            <person name="Sarbu S.M."/>
            <person name="Bodelier P.L.E."/>
            <person name="Bitter W."/>
        </authorList>
    </citation>
    <scope>NUCLEOTIDE SEQUENCE</scope>
    <source>
        <strain evidence="1">Sulfur Cave</strain>
    </source>
</reference>
<dbReference type="Proteomes" id="UP001056610">
    <property type="component" value="Chromosome"/>
</dbReference>
<dbReference type="RefSeq" id="WP_219067590.1">
    <property type="nucleotide sequence ID" value="NZ_CAJUXY010000022.1"/>
</dbReference>
<evidence type="ECO:0000313" key="2">
    <source>
        <dbReference type="Proteomes" id="UP001056610"/>
    </source>
</evidence>
<proteinExistence type="predicted"/>
<evidence type="ECO:0000313" key="1">
    <source>
        <dbReference type="EMBL" id="UQX11344.1"/>
    </source>
</evidence>
<gene>
    <name evidence="1" type="ORF">M5I08_02095</name>
</gene>